<dbReference type="InterPro" id="IPR003721">
    <property type="entry name" value="Pantoate_ligase"/>
</dbReference>
<accession>A0A2N5N5Q7</accession>
<keyword evidence="5 8" id="KW-0547">Nucleotide-binding</keyword>
<dbReference type="Proteomes" id="UP000234789">
    <property type="component" value="Unassembled WGS sequence"/>
</dbReference>
<organism evidence="9 10">
    <name type="scientific">Paenibacillus pasadenensis</name>
    <dbReference type="NCBI Taxonomy" id="217090"/>
    <lineage>
        <taxon>Bacteria</taxon>
        <taxon>Bacillati</taxon>
        <taxon>Bacillota</taxon>
        <taxon>Bacilli</taxon>
        <taxon>Bacillales</taxon>
        <taxon>Paenibacillaceae</taxon>
        <taxon>Paenibacillus</taxon>
    </lineage>
</organism>
<dbReference type="Pfam" id="PF02569">
    <property type="entry name" value="Pantoate_ligase"/>
    <property type="match status" value="1"/>
</dbReference>
<keyword evidence="3 8" id="KW-0436">Ligase</keyword>
<keyword evidence="4 8" id="KW-0566">Pantothenate biosynthesis</keyword>
<feature type="binding site" evidence="8">
    <location>
        <begin position="43"/>
        <end position="50"/>
    </location>
    <ligand>
        <name>ATP</name>
        <dbReference type="ChEBI" id="CHEBI:30616"/>
    </ligand>
</feature>
<dbReference type="PANTHER" id="PTHR21299:SF1">
    <property type="entry name" value="PANTOATE--BETA-ALANINE LIGASE"/>
    <property type="match status" value="1"/>
</dbReference>
<comment type="similarity">
    <text evidence="2 8">Belongs to the pantothenate synthetase family.</text>
</comment>
<comment type="function">
    <text evidence="8">Catalyzes the condensation of pantoate with beta-alanine in an ATP-dependent reaction via a pantoyl-adenylate intermediate.</text>
</comment>
<proteinExistence type="inferred from homology"/>
<dbReference type="NCBIfam" id="TIGR00018">
    <property type="entry name" value="panC"/>
    <property type="match status" value="1"/>
</dbReference>
<dbReference type="InterPro" id="IPR042176">
    <property type="entry name" value="Pantoate_ligase_C"/>
</dbReference>
<feature type="binding site" evidence="8">
    <location>
        <position position="74"/>
    </location>
    <ligand>
        <name>beta-alanine</name>
        <dbReference type="ChEBI" id="CHEBI:57966"/>
    </ligand>
</feature>
<comment type="subcellular location">
    <subcellularLocation>
        <location evidence="8">Cytoplasm</location>
    </subcellularLocation>
</comment>
<dbReference type="Gene3D" id="3.30.1300.10">
    <property type="entry name" value="Pantoate-beta-alanine ligase, C-terminal domain"/>
    <property type="match status" value="1"/>
</dbReference>
<protein>
    <recommendedName>
        <fullName evidence="8">Pantothenate synthetase</fullName>
        <shortName evidence="8">PS</shortName>
        <ecNumber evidence="8">6.3.2.1</ecNumber>
    </recommendedName>
    <alternativeName>
        <fullName evidence="8">Pantoate--beta-alanine ligase</fullName>
    </alternativeName>
    <alternativeName>
        <fullName evidence="8">Pantoate-activating enzyme</fullName>
    </alternativeName>
</protein>
<dbReference type="RefSeq" id="WP_052333423.1">
    <property type="nucleotide sequence ID" value="NZ_BIMM01000012.1"/>
</dbReference>
<evidence type="ECO:0000256" key="4">
    <source>
        <dbReference type="ARBA" id="ARBA00022655"/>
    </source>
</evidence>
<dbReference type="GO" id="GO:0005524">
    <property type="term" value="F:ATP binding"/>
    <property type="evidence" value="ECO:0007669"/>
    <property type="project" value="UniProtKB-KW"/>
</dbReference>
<evidence type="ECO:0000313" key="9">
    <source>
        <dbReference type="EMBL" id="PLT45687.1"/>
    </source>
</evidence>
<keyword evidence="8" id="KW-0963">Cytoplasm</keyword>
<feature type="active site" description="Proton donor" evidence="8">
    <location>
        <position position="50"/>
    </location>
</feature>
<dbReference type="SUPFAM" id="SSF52374">
    <property type="entry name" value="Nucleotidylyl transferase"/>
    <property type="match status" value="1"/>
</dbReference>
<evidence type="ECO:0000256" key="8">
    <source>
        <dbReference type="HAMAP-Rule" id="MF_00158"/>
    </source>
</evidence>
<keyword evidence="10" id="KW-1185">Reference proteome</keyword>
<dbReference type="GO" id="GO:0015940">
    <property type="term" value="P:pantothenate biosynthetic process"/>
    <property type="evidence" value="ECO:0007669"/>
    <property type="project" value="UniProtKB-UniRule"/>
</dbReference>
<dbReference type="EC" id="6.3.2.1" evidence="8"/>
<feature type="binding site" evidence="8">
    <location>
        <begin position="197"/>
        <end position="200"/>
    </location>
    <ligand>
        <name>ATP</name>
        <dbReference type="ChEBI" id="CHEBI:30616"/>
    </ligand>
</feature>
<name>A0A2N5N5Q7_9BACL</name>
<comment type="subunit">
    <text evidence="8">Homodimer.</text>
</comment>
<dbReference type="HAMAP" id="MF_00158">
    <property type="entry name" value="PanC"/>
    <property type="match status" value="1"/>
</dbReference>
<feature type="binding site" evidence="8">
    <location>
        <position position="189"/>
    </location>
    <ligand>
        <name>ATP</name>
        <dbReference type="ChEBI" id="CHEBI:30616"/>
    </ligand>
</feature>
<evidence type="ECO:0000256" key="3">
    <source>
        <dbReference type="ARBA" id="ARBA00022598"/>
    </source>
</evidence>
<feature type="binding site" evidence="8">
    <location>
        <position position="166"/>
    </location>
    <ligand>
        <name>(R)-pantoate</name>
        <dbReference type="ChEBI" id="CHEBI:15980"/>
    </ligand>
</feature>
<evidence type="ECO:0000256" key="1">
    <source>
        <dbReference type="ARBA" id="ARBA00004990"/>
    </source>
</evidence>
<comment type="miscellaneous">
    <text evidence="8">The reaction proceeds by a bi uni uni bi ping pong mechanism.</text>
</comment>
<dbReference type="InterPro" id="IPR014729">
    <property type="entry name" value="Rossmann-like_a/b/a_fold"/>
</dbReference>
<dbReference type="CDD" id="cd00560">
    <property type="entry name" value="PanC"/>
    <property type="match status" value="1"/>
</dbReference>
<comment type="caution">
    <text evidence="9">The sequence shown here is derived from an EMBL/GenBank/DDBJ whole genome shotgun (WGS) entry which is preliminary data.</text>
</comment>
<sequence>MSVLTEAKPKAPIVARTVAELKGLLRERRERAPGLQTGLVPTMGYLHDGHGSLIRRSAAENGLTVLSIFVNPLQFGPTEDLDRYPRDEARDLEVARREGADIVFMPSVEEMYPRRPLTRVLVSDVTEALCGASRPGHFDGVGTVVAKLFHLVAPTKAYFGLKDAQQVAVVRQMADDLNFDVEIVPCPTLREPDGLALSSRNVYLSPEQRAEALVLSRTLDKAKQWASEPGMTAGELQRRAREAILRSPLADIDYAELRLYPSLAAIPPEQPLSAALGQSEALLALAVKFGGTRLIDNAIFPKKGA</sequence>
<dbReference type="GO" id="GO:0004592">
    <property type="term" value="F:pantoate-beta-alanine ligase activity"/>
    <property type="evidence" value="ECO:0007669"/>
    <property type="project" value="UniProtKB-UniRule"/>
</dbReference>
<evidence type="ECO:0000256" key="7">
    <source>
        <dbReference type="ARBA" id="ARBA00048258"/>
    </source>
</evidence>
<dbReference type="Gene3D" id="3.40.50.620">
    <property type="entry name" value="HUPs"/>
    <property type="match status" value="1"/>
</dbReference>
<dbReference type="FunFam" id="3.40.50.620:FF:000013">
    <property type="entry name" value="Pantothenate synthetase"/>
    <property type="match status" value="1"/>
</dbReference>
<feature type="binding site" evidence="8">
    <location>
        <position position="74"/>
    </location>
    <ligand>
        <name>(R)-pantoate</name>
        <dbReference type="ChEBI" id="CHEBI:15980"/>
    </ligand>
</feature>
<feature type="binding site" evidence="8">
    <location>
        <begin position="160"/>
        <end position="163"/>
    </location>
    <ligand>
        <name>ATP</name>
        <dbReference type="ChEBI" id="CHEBI:30616"/>
    </ligand>
</feature>
<comment type="pathway">
    <text evidence="1 8">Cofactor biosynthesis; (R)-pantothenate biosynthesis; (R)-pantothenate from (R)-pantoate and beta-alanine: step 1/1.</text>
</comment>
<reference evidence="9 10" key="1">
    <citation type="submission" date="2017-05" db="EMBL/GenBank/DDBJ databases">
        <title>Functional genome analysis of Paenibacillus pasadenensis strain R16: insights on endophytic life style and antifungal activity.</title>
        <authorList>
            <person name="Passera A."/>
            <person name="Marcolungo L."/>
            <person name="Casati P."/>
            <person name="Brasca M."/>
            <person name="Quaglino F."/>
            <person name="Delledonne M."/>
        </authorList>
    </citation>
    <scope>NUCLEOTIDE SEQUENCE [LARGE SCALE GENOMIC DNA]</scope>
    <source>
        <strain evidence="9 10">R16</strain>
    </source>
</reference>
<gene>
    <name evidence="8" type="primary">panC</name>
    <name evidence="9" type="ORF">B8V81_4118</name>
</gene>
<evidence type="ECO:0000313" key="10">
    <source>
        <dbReference type="Proteomes" id="UP000234789"/>
    </source>
</evidence>
<dbReference type="UniPathway" id="UPA00028">
    <property type="reaction ID" value="UER00005"/>
</dbReference>
<evidence type="ECO:0000256" key="6">
    <source>
        <dbReference type="ARBA" id="ARBA00022840"/>
    </source>
</evidence>
<comment type="catalytic activity">
    <reaction evidence="7 8">
        <text>(R)-pantoate + beta-alanine + ATP = (R)-pantothenate + AMP + diphosphate + H(+)</text>
        <dbReference type="Rhea" id="RHEA:10912"/>
        <dbReference type="ChEBI" id="CHEBI:15378"/>
        <dbReference type="ChEBI" id="CHEBI:15980"/>
        <dbReference type="ChEBI" id="CHEBI:29032"/>
        <dbReference type="ChEBI" id="CHEBI:30616"/>
        <dbReference type="ChEBI" id="CHEBI:33019"/>
        <dbReference type="ChEBI" id="CHEBI:57966"/>
        <dbReference type="ChEBI" id="CHEBI:456215"/>
        <dbReference type="EC" id="6.3.2.1"/>
    </reaction>
</comment>
<dbReference type="PANTHER" id="PTHR21299">
    <property type="entry name" value="CYTIDYLATE KINASE/PANTOATE-BETA-ALANINE LIGASE"/>
    <property type="match status" value="1"/>
</dbReference>
<dbReference type="GO" id="GO:0005829">
    <property type="term" value="C:cytosol"/>
    <property type="evidence" value="ECO:0007669"/>
    <property type="project" value="TreeGrafter"/>
</dbReference>
<dbReference type="EMBL" id="NFEZ01000004">
    <property type="protein sequence ID" value="PLT45687.1"/>
    <property type="molecule type" value="Genomic_DNA"/>
</dbReference>
<evidence type="ECO:0000256" key="5">
    <source>
        <dbReference type="ARBA" id="ARBA00022741"/>
    </source>
</evidence>
<dbReference type="OrthoDB" id="9773087at2"/>
<dbReference type="AlphaFoldDB" id="A0A2N5N5Q7"/>
<keyword evidence="6 8" id="KW-0067">ATP-binding</keyword>
<evidence type="ECO:0000256" key="2">
    <source>
        <dbReference type="ARBA" id="ARBA00009256"/>
    </source>
</evidence>